<evidence type="ECO:0000256" key="2">
    <source>
        <dbReference type="SAM" id="Phobius"/>
    </source>
</evidence>
<sequence length="352" mass="38480">MAVVGGFCRGFATATTANRWLQRCLVLMKPQMGVSRSRHRHRQHLTGGRTGGCMAGFGLASPRGVRELHSYLAKPVLQKEPEGLMTRANCSAQHGLAKEFLAHVEAHNSCLSDEVAAFHSAFPDAPLPMRAMHNYQVSGVFIVRFWFILLGHGAFFPLKDNMLFFFANMEPHGTEVIDFPEGHAGCVTMAHAIPTRLWSFITAKGLGSAPDTRRSEPLGDDELCRHAEPSGDDDTGPASNKDVESGLDSRGSPVGDYDTGVIAAFQGELVIRGVYQFVFILPRGFRSVITEPKDAELALAVAGTHPDDLVNFIFTFFVCFWPINSFFAVQIMIGAKEGDAEDWMYAEAGGQV</sequence>
<gene>
    <name evidence="3" type="ORF">BJ554DRAFT_2439</name>
</gene>
<keyword evidence="2" id="KW-1133">Transmembrane helix</keyword>
<keyword evidence="4" id="KW-1185">Reference proteome</keyword>
<evidence type="ECO:0000313" key="4">
    <source>
        <dbReference type="Proteomes" id="UP000673691"/>
    </source>
</evidence>
<accession>A0A8H7ZQX4</accession>
<keyword evidence="2" id="KW-0472">Membrane</keyword>
<evidence type="ECO:0000256" key="1">
    <source>
        <dbReference type="SAM" id="MobiDB-lite"/>
    </source>
</evidence>
<protein>
    <submittedName>
        <fullName evidence="3">Uncharacterized protein</fullName>
    </submittedName>
</protein>
<dbReference type="Proteomes" id="UP000673691">
    <property type="component" value="Unassembled WGS sequence"/>
</dbReference>
<feature type="region of interest" description="Disordered" evidence="1">
    <location>
        <begin position="207"/>
        <end position="252"/>
    </location>
</feature>
<feature type="transmembrane region" description="Helical" evidence="2">
    <location>
        <begin position="137"/>
        <end position="156"/>
    </location>
</feature>
<organism evidence="3 4">
    <name type="scientific">Olpidium bornovanus</name>
    <dbReference type="NCBI Taxonomy" id="278681"/>
    <lineage>
        <taxon>Eukaryota</taxon>
        <taxon>Fungi</taxon>
        <taxon>Fungi incertae sedis</taxon>
        <taxon>Olpidiomycota</taxon>
        <taxon>Olpidiomycotina</taxon>
        <taxon>Olpidiomycetes</taxon>
        <taxon>Olpidiales</taxon>
        <taxon>Olpidiaceae</taxon>
        <taxon>Olpidium</taxon>
    </lineage>
</organism>
<reference evidence="3 4" key="1">
    <citation type="journal article" name="Sci. Rep.">
        <title>Genome-scale phylogenetic analyses confirm Olpidium as the closest living zoosporic fungus to the non-flagellated, terrestrial fungi.</title>
        <authorList>
            <person name="Chang Y."/>
            <person name="Rochon D."/>
            <person name="Sekimoto S."/>
            <person name="Wang Y."/>
            <person name="Chovatia M."/>
            <person name="Sandor L."/>
            <person name="Salamov A."/>
            <person name="Grigoriev I.V."/>
            <person name="Stajich J.E."/>
            <person name="Spatafora J.W."/>
        </authorList>
    </citation>
    <scope>NUCLEOTIDE SEQUENCE [LARGE SCALE GENOMIC DNA]</scope>
    <source>
        <strain evidence="3">S191</strain>
    </source>
</reference>
<comment type="caution">
    <text evidence="3">The sequence shown here is derived from an EMBL/GenBank/DDBJ whole genome shotgun (WGS) entry which is preliminary data.</text>
</comment>
<proteinExistence type="predicted"/>
<feature type="compositionally biased region" description="Basic and acidic residues" evidence="1">
    <location>
        <begin position="211"/>
        <end position="229"/>
    </location>
</feature>
<evidence type="ECO:0000313" key="3">
    <source>
        <dbReference type="EMBL" id="KAG5457519.1"/>
    </source>
</evidence>
<dbReference type="AlphaFoldDB" id="A0A8H7ZQX4"/>
<name>A0A8H7ZQX4_9FUNG</name>
<dbReference type="EMBL" id="JAEFCI010009937">
    <property type="protein sequence ID" value="KAG5457519.1"/>
    <property type="molecule type" value="Genomic_DNA"/>
</dbReference>
<keyword evidence="2" id="KW-0812">Transmembrane</keyword>